<evidence type="ECO:0000313" key="2">
    <source>
        <dbReference type="Proteomes" id="UP000012042"/>
    </source>
</evidence>
<name>M5AFQ4_LEVBR</name>
<dbReference type="HOGENOM" id="CLU_3404136_0_0_9"/>
<reference evidence="1 2" key="1">
    <citation type="journal article" date="2013" name="PLoS ONE">
        <title>Genomic Analysis by Deep Sequencing of the Probiotic Lactobacillus brevis KB290 Harboring Nine Plasmids Reveals Genomic Stability.</title>
        <authorList>
            <person name="Fukao M."/>
            <person name="Oshima K."/>
            <person name="Morita H."/>
            <person name="Toh H."/>
            <person name="Suda W."/>
            <person name="Kim S.W."/>
            <person name="Suzuki S."/>
            <person name="Yakabe T."/>
            <person name="Hattori M."/>
            <person name="Yajima N."/>
        </authorList>
    </citation>
    <scope>NUCLEOTIDE SEQUENCE [LARGE SCALE GENOMIC DNA]</scope>
    <source>
        <strain evidence="1 2">KB290</strain>
    </source>
</reference>
<dbReference type="Proteomes" id="UP000012042">
    <property type="component" value="Chromosome"/>
</dbReference>
<dbReference type="EMBL" id="AP012167">
    <property type="protein sequence ID" value="BAN07628.1"/>
    <property type="molecule type" value="Genomic_DNA"/>
</dbReference>
<proteinExistence type="predicted"/>
<sequence>MVTGVVVIQQMMGGQSAPWMAVLVANMSTH</sequence>
<accession>M5AFQ4</accession>
<organism evidence="1 2">
    <name type="scientific">Levilactobacillus brevis KB290</name>
    <dbReference type="NCBI Taxonomy" id="1001583"/>
    <lineage>
        <taxon>Bacteria</taxon>
        <taxon>Bacillati</taxon>
        <taxon>Bacillota</taxon>
        <taxon>Bacilli</taxon>
        <taxon>Lactobacillales</taxon>
        <taxon>Lactobacillaceae</taxon>
        <taxon>Levilactobacillus</taxon>
    </lineage>
</organism>
<evidence type="ECO:0000313" key="1">
    <source>
        <dbReference type="EMBL" id="BAN07628.1"/>
    </source>
</evidence>
<protein>
    <submittedName>
        <fullName evidence="1">Uncharacterized protein</fullName>
    </submittedName>
</protein>
<dbReference type="AlphaFoldDB" id="M5AFQ4"/>
<gene>
    <name evidence="1" type="ORF">LVISKB_1993</name>
</gene>
<dbReference type="KEGG" id="lbk:LVISKB_1993"/>